<comment type="caution">
    <text evidence="3">The sequence shown here is derived from an EMBL/GenBank/DDBJ whole genome shotgun (WGS) entry which is preliminary data.</text>
</comment>
<dbReference type="SUPFAM" id="SSF82771">
    <property type="entry name" value="GIY-YIG endonuclease"/>
    <property type="match status" value="1"/>
</dbReference>
<dbReference type="Gene3D" id="3.40.1440.10">
    <property type="entry name" value="GIY-YIG endonuclease"/>
    <property type="match status" value="1"/>
</dbReference>
<keyword evidence="4" id="KW-1185">Reference proteome</keyword>
<organism evidence="3 4">
    <name type="scientific">Shewanella jiangmenensis</name>
    <dbReference type="NCBI Taxonomy" id="2837387"/>
    <lineage>
        <taxon>Bacteria</taxon>
        <taxon>Pseudomonadati</taxon>
        <taxon>Pseudomonadota</taxon>
        <taxon>Gammaproteobacteria</taxon>
        <taxon>Alteromonadales</taxon>
        <taxon>Shewanellaceae</taxon>
        <taxon>Shewanella</taxon>
    </lineage>
</organism>
<dbReference type="PANTHER" id="PTHR34477:SF1">
    <property type="entry name" value="UPF0213 PROTEIN YHBQ"/>
    <property type="match status" value="1"/>
</dbReference>
<dbReference type="InterPro" id="IPR035901">
    <property type="entry name" value="GIY-YIG_endonuc_sf"/>
</dbReference>
<evidence type="ECO:0000256" key="1">
    <source>
        <dbReference type="ARBA" id="ARBA00007435"/>
    </source>
</evidence>
<accession>A0ABS5V6N6</accession>
<evidence type="ECO:0000259" key="2">
    <source>
        <dbReference type="PROSITE" id="PS50164"/>
    </source>
</evidence>
<evidence type="ECO:0000313" key="4">
    <source>
        <dbReference type="Proteomes" id="UP001195903"/>
    </source>
</evidence>
<dbReference type="PROSITE" id="PS50164">
    <property type="entry name" value="GIY_YIG"/>
    <property type="match status" value="1"/>
</dbReference>
<dbReference type="InterPro" id="IPR050190">
    <property type="entry name" value="UPF0213_domain"/>
</dbReference>
<evidence type="ECO:0000313" key="3">
    <source>
        <dbReference type="EMBL" id="MBT1446109.1"/>
    </source>
</evidence>
<dbReference type="InterPro" id="IPR000305">
    <property type="entry name" value="GIY-YIG_endonuc"/>
</dbReference>
<sequence>MSQQWQLYIIRCGGGELYTGVTTDVARRFSEHSSGGPKAAKYLRGRGPLELVYHELAGGRGDALRRELAVKKLNKAAKEALIASEANLLSVQAIAAQVAVQISATKES</sequence>
<proteinExistence type="inferred from homology"/>
<comment type="similarity">
    <text evidence="1">Belongs to the UPF0213 family.</text>
</comment>
<name>A0ABS5V6N6_9GAMM</name>
<dbReference type="Pfam" id="PF01541">
    <property type="entry name" value="GIY-YIG"/>
    <property type="match status" value="1"/>
</dbReference>
<feature type="domain" description="GIY-YIG" evidence="2">
    <location>
        <begin position="3"/>
        <end position="80"/>
    </location>
</feature>
<reference evidence="3 4" key="1">
    <citation type="submission" date="2021-05" db="EMBL/GenBank/DDBJ databases">
        <title>Shewanella sp. JM162201.</title>
        <authorList>
            <person name="Xu S."/>
            <person name="Li A."/>
        </authorList>
    </citation>
    <scope>NUCLEOTIDE SEQUENCE [LARGE SCALE GENOMIC DNA]</scope>
    <source>
        <strain evidence="3 4">JM162201</strain>
    </source>
</reference>
<dbReference type="PANTHER" id="PTHR34477">
    <property type="entry name" value="UPF0213 PROTEIN YHBQ"/>
    <property type="match status" value="1"/>
</dbReference>
<protein>
    <submittedName>
        <fullName evidence="3">GIY-YIG nuclease family protein</fullName>
    </submittedName>
</protein>
<dbReference type="CDD" id="cd10456">
    <property type="entry name" value="GIY-YIG_UPF0213"/>
    <property type="match status" value="1"/>
</dbReference>
<dbReference type="EMBL" id="JAHEPS010000008">
    <property type="protein sequence ID" value="MBT1446109.1"/>
    <property type="molecule type" value="Genomic_DNA"/>
</dbReference>
<dbReference type="Proteomes" id="UP001195903">
    <property type="component" value="Unassembled WGS sequence"/>
</dbReference>
<dbReference type="RefSeq" id="WP_214508308.1">
    <property type="nucleotide sequence ID" value="NZ_JAHEPS010000008.1"/>
</dbReference>
<gene>
    <name evidence="3" type="ORF">KJI95_16555</name>
</gene>